<keyword evidence="7" id="KW-1185">Reference proteome</keyword>
<dbReference type="Pfam" id="PF00233">
    <property type="entry name" value="PDEase_I"/>
    <property type="match status" value="1"/>
</dbReference>
<feature type="domain" description="PDEase" evidence="5">
    <location>
        <begin position="1"/>
        <end position="262"/>
    </location>
</feature>
<feature type="binding site" evidence="3">
    <location>
        <position position="3"/>
    </location>
    <ligand>
        <name>Zn(2+)</name>
        <dbReference type="ChEBI" id="CHEBI:29105"/>
        <label>1</label>
    </ligand>
</feature>
<feature type="non-terminal residue" evidence="6">
    <location>
        <position position="1"/>
    </location>
</feature>
<evidence type="ECO:0000256" key="1">
    <source>
        <dbReference type="ARBA" id="ARBA00022723"/>
    </source>
</evidence>
<dbReference type="PANTHER" id="PTHR11347">
    <property type="entry name" value="CYCLIC NUCLEOTIDE PHOSPHODIESTERASE"/>
    <property type="match status" value="1"/>
</dbReference>
<sequence length="322" mass="36308">MHDYDHPGRTNAFLVSTFAHQAILYNDRSVLESHHAAAAWSLFLSTPGHNFLQHLEKAEFKRFRFLVIEAILATDLKRHFEILAEFNAKANEEDAPGIDWTQETDRLLAMQLCIKLADINGPCKKRSLHVQWTYRIAEEFYEQGDEEMALGLPISPYMDRRNPQLARLQESFINHLVAPLCNAYAAAGLLPGTWDDSPDDISPESTDNQNGDGSGNSVFSSGTATPTLSTIRGSPAGRKIFCLQSKHLADNHTRWVAIIKEEQRREEEAKKSRLSPSSPEEAENKTQNLTQRVPEERTTSPQPVMEPITEESPTNCQDSFTF</sequence>
<feature type="compositionally biased region" description="Polar residues" evidence="4">
    <location>
        <begin position="203"/>
        <end position="231"/>
    </location>
</feature>
<protein>
    <recommendedName>
        <fullName evidence="5">PDEase domain-containing protein</fullName>
    </recommendedName>
</protein>
<dbReference type="PROSITE" id="PS51845">
    <property type="entry name" value="PDEASE_I_2"/>
    <property type="match status" value="1"/>
</dbReference>
<dbReference type="GO" id="GO:0046872">
    <property type="term" value="F:metal ion binding"/>
    <property type="evidence" value="ECO:0007669"/>
    <property type="project" value="UniProtKB-KW"/>
</dbReference>
<dbReference type="InterPro" id="IPR023088">
    <property type="entry name" value="PDEase"/>
</dbReference>
<evidence type="ECO:0000256" key="2">
    <source>
        <dbReference type="ARBA" id="ARBA00022801"/>
    </source>
</evidence>
<feature type="region of interest" description="Disordered" evidence="4">
    <location>
        <begin position="263"/>
        <end position="322"/>
    </location>
</feature>
<proteinExistence type="predicted"/>
<feature type="compositionally biased region" description="Polar residues" evidence="4">
    <location>
        <begin position="311"/>
        <end position="322"/>
    </location>
</feature>
<comment type="caution">
    <text evidence="6">The sequence shown here is derived from an EMBL/GenBank/DDBJ whole genome shotgun (WGS) entry which is preliminary data.</text>
</comment>
<evidence type="ECO:0000259" key="5">
    <source>
        <dbReference type="PROSITE" id="PS51845"/>
    </source>
</evidence>
<dbReference type="PRINTS" id="PR00387">
    <property type="entry name" value="PDIESTERASE1"/>
</dbReference>
<feature type="binding site" evidence="3">
    <location>
        <position position="2"/>
    </location>
    <ligand>
        <name>Zn(2+)</name>
        <dbReference type="ChEBI" id="CHEBI:29105"/>
        <label>1</label>
    </ligand>
</feature>
<evidence type="ECO:0000256" key="4">
    <source>
        <dbReference type="SAM" id="MobiDB-lite"/>
    </source>
</evidence>
<reference evidence="6" key="1">
    <citation type="submission" date="2023-07" db="EMBL/GenBank/DDBJ databases">
        <title>Chromosome-level genome assembly of Artemia franciscana.</title>
        <authorList>
            <person name="Jo E."/>
        </authorList>
    </citation>
    <scope>NUCLEOTIDE SEQUENCE</scope>
    <source>
        <tissue evidence="6">Whole body</tissue>
    </source>
</reference>
<name>A0AA88L6K8_ARTSF</name>
<feature type="region of interest" description="Disordered" evidence="4">
    <location>
        <begin position="195"/>
        <end position="231"/>
    </location>
</feature>
<dbReference type="Proteomes" id="UP001187531">
    <property type="component" value="Unassembled WGS sequence"/>
</dbReference>
<dbReference type="InterPro" id="IPR023174">
    <property type="entry name" value="PDEase_CS"/>
</dbReference>
<dbReference type="InterPro" id="IPR002073">
    <property type="entry name" value="PDEase_catalytic_dom"/>
</dbReference>
<keyword evidence="2" id="KW-0378">Hydrolase</keyword>
<dbReference type="GO" id="GO:0007165">
    <property type="term" value="P:signal transduction"/>
    <property type="evidence" value="ECO:0007669"/>
    <property type="project" value="InterPro"/>
</dbReference>
<accession>A0AA88L6K8</accession>
<dbReference type="PROSITE" id="PS00126">
    <property type="entry name" value="PDEASE_I_1"/>
    <property type="match status" value="1"/>
</dbReference>
<feature type="binding site" evidence="3">
    <location>
        <position position="3"/>
    </location>
    <ligand>
        <name>Zn(2+)</name>
        <dbReference type="ChEBI" id="CHEBI:29105"/>
        <label>2</label>
    </ligand>
</feature>
<keyword evidence="1 3" id="KW-0479">Metal-binding</keyword>
<dbReference type="EMBL" id="JAVRJZ010000007">
    <property type="protein sequence ID" value="KAK2720373.1"/>
    <property type="molecule type" value="Genomic_DNA"/>
</dbReference>
<dbReference type="SUPFAM" id="SSF109604">
    <property type="entry name" value="HD-domain/PDEase-like"/>
    <property type="match status" value="1"/>
</dbReference>
<dbReference type="AlphaFoldDB" id="A0AA88L6K8"/>
<organism evidence="6 7">
    <name type="scientific">Artemia franciscana</name>
    <name type="common">Brine shrimp</name>
    <name type="synonym">Artemia sanfranciscana</name>
    <dbReference type="NCBI Taxonomy" id="6661"/>
    <lineage>
        <taxon>Eukaryota</taxon>
        <taxon>Metazoa</taxon>
        <taxon>Ecdysozoa</taxon>
        <taxon>Arthropoda</taxon>
        <taxon>Crustacea</taxon>
        <taxon>Branchiopoda</taxon>
        <taxon>Anostraca</taxon>
        <taxon>Artemiidae</taxon>
        <taxon>Artemia</taxon>
    </lineage>
</organism>
<feature type="binding site" evidence="3">
    <location>
        <position position="118"/>
    </location>
    <ligand>
        <name>Zn(2+)</name>
        <dbReference type="ChEBI" id="CHEBI:29105"/>
        <label>1</label>
    </ligand>
</feature>
<evidence type="ECO:0000313" key="7">
    <source>
        <dbReference type="Proteomes" id="UP001187531"/>
    </source>
</evidence>
<dbReference type="GO" id="GO:0004114">
    <property type="term" value="F:3',5'-cyclic-nucleotide phosphodiesterase activity"/>
    <property type="evidence" value="ECO:0007669"/>
    <property type="project" value="InterPro"/>
</dbReference>
<dbReference type="InterPro" id="IPR036971">
    <property type="entry name" value="PDEase_catalytic_dom_sf"/>
</dbReference>
<evidence type="ECO:0000313" key="6">
    <source>
        <dbReference type="EMBL" id="KAK2720373.1"/>
    </source>
</evidence>
<gene>
    <name evidence="6" type="ORF">QYM36_004303</name>
</gene>
<evidence type="ECO:0000256" key="3">
    <source>
        <dbReference type="PIRSR" id="PIRSR623088-3"/>
    </source>
</evidence>
<dbReference type="Gene3D" id="1.10.1300.10">
    <property type="entry name" value="3'5'-cyclic nucleotide phosphodiesterase, catalytic domain"/>
    <property type="match status" value="1"/>
</dbReference>